<evidence type="ECO:0000313" key="3">
    <source>
        <dbReference type="Proteomes" id="UP000198287"/>
    </source>
</evidence>
<name>A0A226D0H8_FOLCA</name>
<protein>
    <submittedName>
        <fullName evidence="2">Uncharacterized protein</fullName>
    </submittedName>
</protein>
<keyword evidence="3" id="KW-1185">Reference proteome</keyword>
<dbReference type="EMBL" id="LNIX01000044">
    <property type="protein sequence ID" value="OXA38719.1"/>
    <property type="molecule type" value="Genomic_DNA"/>
</dbReference>
<organism evidence="2 3">
    <name type="scientific">Folsomia candida</name>
    <name type="common">Springtail</name>
    <dbReference type="NCBI Taxonomy" id="158441"/>
    <lineage>
        <taxon>Eukaryota</taxon>
        <taxon>Metazoa</taxon>
        <taxon>Ecdysozoa</taxon>
        <taxon>Arthropoda</taxon>
        <taxon>Hexapoda</taxon>
        <taxon>Collembola</taxon>
        <taxon>Entomobryomorpha</taxon>
        <taxon>Isotomoidea</taxon>
        <taxon>Isotomidae</taxon>
        <taxon>Proisotominae</taxon>
        <taxon>Folsomia</taxon>
    </lineage>
</organism>
<feature type="region of interest" description="Disordered" evidence="1">
    <location>
        <begin position="270"/>
        <end position="293"/>
    </location>
</feature>
<evidence type="ECO:0000313" key="2">
    <source>
        <dbReference type="EMBL" id="OXA38719.1"/>
    </source>
</evidence>
<evidence type="ECO:0000256" key="1">
    <source>
        <dbReference type="SAM" id="MobiDB-lite"/>
    </source>
</evidence>
<feature type="compositionally biased region" description="Basic and acidic residues" evidence="1">
    <location>
        <begin position="270"/>
        <end position="281"/>
    </location>
</feature>
<comment type="caution">
    <text evidence="2">The sequence shown here is derived from an EMBL/GenBank/DDBJ whole genome shotgun (WGS) entry which is preliminary data.</text>
</comment>
<sequence>MAEADLARGIRLTVSAQVVYVPWTDTRGWGGPATRDIVTIPFVAFVRSVVEEPELRYRIHWGGVAAVNKNRDHLYPPNRVFDSLEECQRFITDNPVEPESPSGDEDSDVRDFIDEVHLEIYHSEVESDSDGDEEHDADAERNKIEVIQTMTLLSGRCHKAATVWATKALAGGLIHVKEFFEVVKPKNEEFLTKCCTNPEFSFPNLQAYNKCNRAKSAVSAKFTCYLCEVSGNPVTFSKSSYYRHVDRVHLVGSVGFVCLIANCDSITDGQPHHAETREKARSHWNNHHAGPGSRMPTYLIARQEDLCDDKVAKLAKSTYERYMPPEVNEEVVGTRGVRHEREDDNAEESAILTQPSTSRSKKTRKK</sequence>
<gene>
    <name evidence="2" type="ORF">Fcan01_26548</name>
</gene>
<accession>A0A226D0H8</accession>
<feature type="region of interest" description="Disordered" evidence="1">
    <location>
        <begin position="325"/>
        <end position="366"/>
    </location>
</feature>
<proteinExistence type="predicted"/>
<dbReference type="AlphaFoldDB" id="A0A226D0H8"/>
<dbReference type="Proteomes" id="UP000198287">
    <property type="component" value="Unassembled WGS sequence"/>
</dbReference>
<reference evidence="2 3" key="1">
    <citation type="submission" date="2015-12" db="EMBL/GenBank/DDBJ databases">
        <title>The genome of Folsomia candida.</title>
        <authorList>
            <person name="Faddeeva A."/>
            <person name="Derks M.F."/>
            <person name="Anvar Y."/>
            <person name="Smit S."/>
            <person name="Van Straalen N."/>
            <person name="Roelofs D."/>
        </authorList>
    </citation>
    <scope>NUCLEOTIDE SEQUENCE [LARGE SCALE GENOMIC DNA]</scope>
    <source>
        <strain evidence="2 3">VU population</strain>
        <tissue evidence="2">Whole body</tissue>
    </source>
</reference>